<comment type="caution">
    <text evidence="1">The sequence shown here is derived from an EMBL/GenBank/DDBJ whole genome shotgun (WGS) entry which is preliminary data.</text>
</comment>
<organism evidence="1 2">
    <name type="scientific">Candidatus Blackburnbacteria bacterium RIFCSPLOWO2_01_FULL_41_27</name>
    <dbReference type="NCBI Taxonomy" id="1797520"/>
    <lineage>
        <taxon>Bacteria</taxon>
        <taxon>Candidatus Blackburniibacteriota</taxon>
    </lineage>
</organism>
<evidence type="ECO:0000313" key="1">
    <source>
        <dbReference type="EMBL" id="OGY13128.1"/>
    </source>
</evidence>
<proteinExistence type="predicted"/>
<gene>
    <name evidence="1" type="ORF">A3A58_00775</name>
</gene>
<dbReference type="EMBL" id="MHCD01000042">
    <property type="protein sequence ID" value="OGY13128.1"/>
    <property type="molecule type" value="Genomic_DNA"/>
</dbReference>
<dbReference type="AlphaFoldDB" id="A0A1G1VCG1"/>
<evidence type="ECO:0000313" key="2">
    <source>
        <dbReference type="Proteomes" id="UP000177685"/>
    </source>
</evidence>
<name>A0A1G1VCG1_9BACT</name>
<accession>A0A1G1VCG1</accession>
<reference evidence="1 2" key="1">
    <citation type="journal article" date="2016" name="Nat. Commun.">
        <title>Thousands of microbial genomes shed light on interconnected biogeochemical processes in an aquifer system.</title>
        <authorList>
            <person name="Anantharaman K."/>
            <person name="Brown C.T."/>
            <person name="Hug L.A."/>
            <person name="Sharon I."/>
            <person name="Castelle C.J."/>
            <person name="Probst A.J."/>
            <person name="Thomas B.C."/>
            <person name="Singh A."/>
            <person name="Wilkins M.J."/>
            <person name="Karaoz U."/>
            <person name="Brodie E.L."/>
            <person name="Williams K.H."/>
            <person name="Hubbard S.S."/>
            <person name="Banfield J.F."/>
        </authorList>
    </citation>
    <scope>NUCLEOTIDE SEQUENCE [LARGE SCALE GENOMIC DNA]</scope>
</reference>
<sequence length="111" mass="12661">MVRETHHRALRYLTTLEELYSAALANLGPMDTKSLEEFQKEASMVANQAGISRFRLALDLSFKEPDSLGITEQPQTVTDFEWNQHIEAVGRRTTRMPNVFVVDGTKYALLF</sequence>
<dbReference type="Proteomes" id="UP000177685">
    <property type="component" value="Unassembled WGS sequence"/>
</dbReference>
<protein>
    <submittedName>
        <fullName evidence="1">Uncharacterized protein</fullName>
    </submittedName>
</protein>